<gene>
    <name evidence="1" type="ORF">RDB_LOCUS61645</name>
</gene>
<organism evidence="1 2">
    <name type="scientific">Rhizoctonia solani</name>
    <dbReference type="NCBI Taxonomy" id="456999"/>
    <lineage>
        <taxon>Eukaryota</taxon>
        <taxon>Fungi</taxon>
        <taxon>Dikarya</taxon>
        <taxon>Basidiomycota</taxon>
        <taxon>Agaricomycotina</taxon>
        <taxon>Agaricomycetes</taxon>
        <taxon>Cantharellales</taxon>
        <taxon>Ceratobasidiaceae</taxon>
        <taxon>Rhizoctonia</taxon>
    </lineage>
</organism>
<dbReference type="AlphaFoldDB" id="A0A8H3GFX8"/>
<dbReference type="Proteomes" id="UP000663888">
    <property type="component" value="Unassembled WGS sequence"/>
</dbReference>
<protein>
    <submittedName>
        <fullName evidence="1">Uncharacterized protein</fullName>
    </submittedName>
</protein>
<comment type="caution">
    <text evidence="1">The sequence shown here is derived from an EMBL/GenBank/DDBJ whole genome shotgun (WGS) entry which is preliminary data.</text>
</comment>
<accession>A0A8H3GFX8</accession>
<reference evidence="1" key="1">
    <citation type="submission" date="2021-01" db="EMBL/GenBank/DDBJ databases">
        <authorList>
            <person name="Kaushik A."/>
        </authorList>
    </citation>
    <scope>NUCLEOTIDE SEQUENCE</scope>
    <source>
        <strain evidence="1">AG4-R118</strain>
    </source>
</reference>
<name>A0A8H3GFX8_9AGAM</name>
<dbReference type="Gene3D" id="3.40.50.1460">
    <property type="match status" value="1"/>
</dbReference>
<sequence length="170" mass="18698">MRQTLLKGSQSGSLLFITEVCFCGNFLRLPYMLEYDGSEVQWKETEYHGTFTGTSSEVVSSFKFVYARNLGSQTWLEVHIAATAPGESAASFTTGAVFTQALYSIDPIQTLSLKQIAKRLQENVNEILPAAYSQHPRIYCSNKIDEPHFFAALGFCAPSVGMGADSDSSE</sequence>
<evidence type="ECO:0000313" key="2">
    <source>
        <dbReference type="Proteomes" id="UP000663888"/>
    </source>
</evidence>
<evidence type="ECO:0000313" key="1">
    <source>
        <dbReference type="EMBL" id="CAE6447410.1"/>
    </source>
</evidence>
<dbReference type="EMBL" id="CAJMWX010001033">
    <property type="protein sequence ID" value="CAE6447410.1"/>
    <property type="molecule type" value="Genomic_DNA"/>
</dbReference>
<proteinExistence type="predicted"/>